<evidence type="ECO:0000259" key="3">
    <source>
        <dbReference type="Pfam" id="PF08541"/>
    </source>
</evidence>
<comment type="caution">
    <text evidence="5">The sequence shown here is derived from an EMBL/GenBank/DDBJ whole genome shotgun (WGS) entry which is preliminary data.</text>
</comment>
<evidence type="ECO:0000256" key="2">
    <source>
        <dbReference type="ARBA" id="ARBA00023315"/>
    </source>
</evidence>
<dbReference type="InterPro" id="IPR016039">
    <property type="entry name" value="Thiolase-like"/>
</dbReference>
<dbReference type="EMBL" id="VRTS01000008">
    <property type="protein sequence ID" value="TXK60809.1"/>
    <property type="molecule type" value="Genomic_DNA"/>
</dbReference>
<organism evidence="5 6">
    <name type="scientific">Alkalisalibacterium limincola</name>
    <dbReference type="NCBI Taxonomy" id="2699169"/>
    <lineage>
        <taxon>Bacteria</taxon>
        <taxon>Pseudomonadati</taxon>
        <taxon>Pseudomonadota</taxon>
        <taxon>Gammaproteobacteria</taxon>
        <taxon>Lysobacterales</taxon>
        <taxon>Lysobacteraceae</taxon>
        <taxon>Alkalisalibacterium</taxon>
    </lineage>
</organism>
<dbReference type="OrthoDB" id="9788274at2"/>
<keyword evidence="2" id="KW-0012">Acyltransferase</keyword>
<dbReference type="GO" id="GO:0006633">
    <property type="term" value="P:fatty acid biosynthetic process"/>
    <property type="evidence" value="ECO:0007669"/>
    <property type="project" value="InterPro"/>
</dbReference>
<evidence type="ECO:0000313" key="5">
    <source>
        <dbReference type="EMBL" id="TXK60809.1"/>
    </source>
</evidence>
<dbReference type="Proteomes" id="UP000321248">
    <property type="component" value="Unassembled WGS sequence"/>
</dbReference>
<dbReference type="InterPro" id="IPR013747">
    <property type="entry name" value="ACP_syn_III_C"/>
</dbReference>
<dbReference type="PANTHER" id="PTHR34069">
    <property type="entry name" value="3-OXOACYL-[ACYL-CARRIER-PROTEIN] SYNTHASE 3"/>
    <property type="match status" value="1"/>
</dbReference>
<dbReference type="Pfam" id="PF08541">
    <property type="entry name" value="ACP_syn_III_C"/>
    <property type="match status" value="1"/>
</dbReference>
<feature type="domain" description="Beta-ketoacyl-[acyl-carrier-protein] synthase III C-terminal" evidence="3">
    <location>
        <begin position="254"/>
        <end position="337"/>
    </location>
</feature>
<dbReference type="PANTHER" id="PTHR34069:SF3">
    <property type="entry name" value="ACYL-COA:ACYL-COA ALKYLTRANSFERASE"/>
    <property type="match status" value="1"/>
</dbReference>
<sequence length="341" mass="37063">MLYQNVSIASVAHVDAPVVLSSREINDRLRPTLERFGIRANLLEDVAGIMERRVWGDAEGERFPSHGATLAAQKALAESRVAHEHIGILINTSVSRDYLEPSTASIVHGRLGLSDTCQNFDVGNACLAFLNGMDIAARMIERGDIEYALVVNGESSNEVTERTIERLLREDATPEQFRNEFASLTLGSGAAAMVLGRSELLPHGHQFRGSVTRAATEFSHLCRGNMDRMVTDTKSLLVEGLKLAGKTFQAARAALGWAADEIDEFVIHQISKVHTASFCELLNIDPARVHTVFPQHGNIGPASVPITLSKLNELGRLKKGTRVGLMGIGSGLNCSMAEVVW</sequence>
<evidence type="ECO:0000256" key="1">
    <source>
        <dbReference type="ARBA" id="ARBA00022679"/>
    </source>
</evidence>
<evidence type="ECO:0000259" key="4">
    <source>
        <dbReference type="Pfam" id="PF08545"/>
    </source>
</evidence>
<dbReference type="AlphaFoldDB" id="A0A5C8KLW1"/>
<dbReference type="InterPro" id="IPR013751">
    <property type="entry name" value="ACP_syn_III_N"/>
</dbReference>
<dbReference type="GO" id="GO:0004315">
    <property type="term" value="F:3-oxoacyl-[acyl-carrier-protein] synthase activity"/>
    <property type="evidence" value="ECO:0007669"/>
    <property type="project" value="InterPro"/>
</dbReference>
<proteinExistence type="predicted"/>
<evidence type="ECO:0000313" key="6">
    <source>
        <dbReference type="Proteomes" id="UP000321248"/>
    </source>
</evidence>
<dbReference type="Gene3D" id="3.40.47.10">
    <property type="match status" value="2"/>
</dbReference>
<dbReference type="GO" id="GO:0044550">
    <property type="term" value="P:secondary metabolite biosynthetic process"/>
    <property type="evidence" value="ECO:0007669"/>
    <property type="project" value="TreeGrafter"/>
</dbReference>
<accession>A0A5C8KLW1</accession>
<keyword evidence="6" id="KW-1185">Reference proteome</keyword>
<feature type="domain" description="Beta-ketoacyl-[acyl-carrier-protein] synthase III N-terminal" evidence="4">
    <location>
        <begin position="120"/>
        <end position="199"/>
    </location>
</feature>
<gene>
    <name evidence="5" type="ORF">FU658_11600</name>
</gene>
<dbReference type="CDD" id="cd00830">
    <property type="entry name" value="KAS_III"/>
    <property type="match status" value="1"/>
</dbReference>
<name>A0A5C8KLW1_9GAMM</name>
<dbReference type="SUPFAM" id="SSF53901">
    <property type="entry name" value="Thiolase-like"/>
    <property type="match status" value="1"/>
</dbReference>
<protein>
    <submittedName>
        <fullName evidence="5">3-oxoacyl-ACP synthase III</fullName>
    </submittedName>
</protein>
<dbReference type="NCBIfam" id="NF006720">
    <property type="entry name" value="PRK09258.1"/>
    <property type="match status" value="1"/>
</dbReference>
<dbReference type="Pfam" id="PF08545">
    <property type="entry name" value="ACP_syn_III"/>
    <property type="match status" value="1"/>
</dbReference>
<dbReference type="RefSeq" id="WP_147892268.1">
    <property type="nucleotide sequence ID" value="NZ_VRTS01000008.1"/>
</dbReference>
<keyword evidence="1" id="KW-0808">Transferase</keyword>
<reference evidence="5 6" key="1">
    <citation type="submission" date="2019-08" db="EMBL/GenBank/DDBJ databases">
        <authorList>
            <person name="Karlyshev A.V."/>
        </authorList>
    </citation>
    <scope>NUCLEOTIDE SEQUENCE [LARGE SCALE GENOMIC DNA]</scope>
    <source>
        <strain evidence="5 6">Alg18-2.2</strain>
    </source>
</reference>